<dbReference type="SUPFAM" id="SSF48498">
    <property type="entry name" value="Tetracyclin repressor-like, C-terminal domain"/>
    <property type="match status" value="1"/>
</dbReference>
<evidence type="ECO:0000313" key="4">
    <source>
        <dbReference type="EMBL" id="RED53015.1"/>
    </source>
</evidence>
<evidence type="ECO:0000256" key="1">
    <source>
        <dbReference type="ARBA" id="ARBA00023125"/>
    </source>
</evidence>
<dbReference type="EMBL" id="QRDZ01000052">
    <property type="protein sequence ID" value="RED53015.1"/>
    <property type="molecule type" value="Genomic_DNA"/>
</dbReference>
<dbReference type="InterPro" id="IPR001647">
    <property type="entry name" value="HTH_TetR"/>
</dbReference>
<dbReference type="SUPFAM" id="SSF46689">
    <property type="entry name" value="Homeodomain-like"/>
    <property type="match status" value="1"/>
</dbReference>
<feature type="domain" description="HTH tetR-type" evidence="3">
    <location>
        <begin position="15"/>
        <end position="75"/>
    </location>
</feature>
<dbReference type="PRINTS" id="PR00455">
    <property type="entry name" value="HTHTETR"/>
</dbReference>
<dbReference type="Gene3D" id="1.10.357.10">
    <property type="entry name" value="Tetracycline Repressor, domain 2"/>
    <property type="match status" value="1"/>
</dbReference>
<dbReference type="InterPro" id="IPR009057">
    <property type="entry name" value="Homeodomain-like_sf"/>
</dbReference>
<proteinExistence type="predicted"/>
<dbReference type="RefSeq" id="WP_116065615.1">
    <property type="nucleotide sequence ID" value="NZ_QRDZ01000052.1"/>
</dbReference>
<dbReference type="PROSITE" id="PS01081">
    <property type="entry name" value="HTH_TETR_1"/>
    <property type="match status" value="1"/>
</dbReference>
<gene>
    <name evidence="4" type="ORF">DFP98_15223</name>
</gene>
<dbReference type="OrthoDB" id="2356263at2"/>
<accession>A0A3D9HUC2</accession>
<dbReference type="PANTHER" id="PTHR30055">
    <property type="entry name" value="HTH-TYPE TRANSCRIPTIONAL REGULATOR RUTR"/>
    <property type="match status" value="1"/>
</dbReference>
<keyword evidence="5" id="KW-1185">Reference proteome</keyword>
<dbReference type="Proteomes" id="UP000256977">
    <property type="component" value="Unassembled WGS sequence"/>
</dbReference>
<protein>
    <submittedName>
        <fullName evidence="4">TetR family transcriptional regulator</fullName>
    </submittedName>
</protein>
<dbReference type="Gene3D" id="1.10.10.60">
    <property type="entry name" value="Homeodomain-like"/>
    <property type="match status" value="1"/>
</dbReference>
<name>A0A3D9HUC2_9BACL</name>
<reference evidence="4 5" key="1">
    <citation type="submission" date="2018-07" db="EMBL/GenBank/DDBJ databases">
        <title>Genomic Encyclopedia of Type Strains, Phase III (KMG-III): the genomes of soil and plant-associated and newly described type strains.</title>
        <authorList>
            <person name="Whitman W."/>
        </authorList>
    </citation>
    <scope>NUCLEOTIDE SEQUENCE [LARGE SCALE GENOMIC DNA]</scope>
    <source>
        <strain evidence="4 5">CECT 7287</strain>
    </source>
</reference>
<evidence type="ECO:0000313" key="5">
    <source>
        <dbReference type="Proteomes" id="UP000256977"/>
    </source>
</evidence>
<dbReference type="GO" id="GO:0003677">
    <property type="term" value="F:DNA binding"/>
    <property type="evidence" value="ECO:0007669"/>
    <property type="project" value="UniProtKB-UniRule"/>
</dbReference>
<dbReference type="Pfam" id="PF00440">
    <property type="entry name" value="TetR_N"/>
    <property type="match status" value="1"/>
</dbReference>
<dbReference type="PROSITE" id="PS50977">
    <property type="entry name" value="HTH_TETR_2"/>
    <property type="match status" value="1"/>
</dbReference>
<keyword evidence="1 2" id="KW-0238">DNA-binding</keyword>
<evidence type="ECO:0000256" key="2">
    <source>
        <dbReference type="PROSITE-ProRule" id="PRU00335"/>
    </source>
</evidence>
<sequence length="206" mass="22854">MTDHQPEEKTSFIAEARRAQILKAAIDTLDEIGFSNVSLAKIAKKAGISTALISYHFKDKNDLMDHALFALVQESTAYVLNRTQTSASPLDRLRAYITASLAYQGTHPKQYAALLEIVFHSRTPDNVPYYKIDDDEEEPVAAELRSILQEGQAAGQFGSFNVSVMVNVIRGAIGEFLFNQHAAAHLDLETYTNELLAIVENAVRVR</sequence>
<dbReference type="InterPro" id="IPR023772">
    <property type="entry name" value="DNA-bd_HTH_TetR-type_CS"/>
</dbReference>
<dbReference type="InterPro" id="IPR050109">
    <property type="entry name" value="HTH-type_TetR-like_transc_reg"/>
</dbReference>
<dbReference type="InterPro" id="IPR036271">
    <property type="entry name" value="Tet_transcr_reg_TetR-rel_C_sf"/>
</dbReference>
<organism evidence="4 5">
    <name type="scientific">Cohnella phaseoli</name>
    <dbReference type="NCBI Taxonomy" id="456490"/>
    <lineage>
        <taxon>Bacteria</taxon>
        <taxon>Bacillati</taxon>
        <taxon>Bacillota</taxon>
        <taxon>Bacilli</taxon>
        <taxon>Bacillales</taxon>
        <taxon>Paenibacillaceae</taxon>
        <taxon>Cohnella</taxon>
    </lineage>
</organism>
<dbReference type="GO" id="GO:0006355">
    <property type="term" value="P:regulation of DNA-templated transcription"/>
    <property type="evidence" value="ECO:0007669"/>
    <property type="project" value="UniProtKB-ARBA"/>
</dbReference>
<dbReference type="AlphaFoldDB" id="A0A3D9HUC2"/>
<evidence type="ECO:0000259" key="3">
    <source>
        <dbReference type="PROSITE" id="PS50977"/>
    </source>
</evidence>
<feature type="DNA-binding region" description="H-T-H motif" evidence="2">
    <location>
        <begin position="38"/>
        <end position="57"/>
    </location>
</feature>
<comment type="caution">
    <text evidence="4">The sequence shown here is derived from an EMBL/GenBank/DDBJ whole genome shotgun (WGS) entry which is preliminary data.</text>
</comment>